<evidence type="ECO:0000313" key="2">
    <source>
        <dbReference type="Proteomes" id="UP001596060"/>
    </source>
</evidence>
<comment type="caution">
    <text evidence="1">The sequence shown here is derived from an EMBL/GenBank/DDBJ whole genome shotgun (WGS) entry which is preliminary data.</text>
</comment>
<protein>
    <submittedName>
        <fullName evidence="1">Uncharacterized protein</fullName>
    </submittedName>
</protein>
<proteinExistence type="predicted"/>
<organism evidence="1 2">
    <name type="scientific">Bosea massiliensis</name>
    <dbReference type="NCBI Taxonomy" id="151419"/>
    <lineage>
        <taxon>Bacteria</taxon>
        <taxon>Pseudomonadati</taxon>
        <taxon>Pseudomonadota</taxon>
        <taxon>Alphaproteobacteria</taxon>
        <taxon>Hyphomicrobiales</taxon>
        <taxon>Boseaceae</taxon>
        <taxon>Bosea</taxon>
    </lineage>
</organism>
<keyword evidence="2" id="KW-1185">Reference proteome</keyword>
<evidence type="ECO:0000313" key="1">
    <source>
        <dbReference type="EMBL" id="MFC5505094.1"/>
    </source>
</evidence>
<accession>A0ABW0NXI2</accession>
<gene>
    <name evidence="1" type="ORF">ACFPN9_07475</name>
</gene>
<name>A0ABW0NXI2_9HYPH</name>
<sequence length="60" mass="6719">MIADPLLWPGLFRSGTRGLFPCRSRTGREIFREPAPRRRPVPEHRVISGALPVNPASRIG</sequence>
<dbReference type="EMBL" id="JBHSLU010000012">
    <property type="protein sequence ID" value="MFC5505094.1"/>
    <property type="molecule type" value="Genomic_DNA"/>
</dbReference>
<dbReference type="Proteomes" id="UP001596060">
    <property type="component" value="Unassembled WGS sequence"/>
</dbReference>
<reference evidence="2" key="1">
    <citation type="journal article" date="2019" name="Int. J. Syst. Evol. Microbiol.">
        <title>The Global Catalogue of Microorganisms (GCM) 10K type strain sequencing project: providing services to taxonomists for standard genome sequencing and annotation.</title>
        <authorList>
            <consortium name="The Broad Institute Genomics Platform"/>
            <consortium name="The Broad Institute Genome Sequencing Center for Infectious Disease"/>
            <person name="Wu L."/>
            <person name="Ma J."/>
        </authorList>
    </citation>
    <scope>NUCLEOTIDE SEQUENCE [LARGE SCALE GENOMIC DNA]</scope>
    <source>
        <strain evidence="2">CCUG 43117</strain>
    </source>
</reference>